<organism evidence="2 3">
    <name type="scientific">Pleurodeles waltl</name>
    <name type="common">Iberian ribbed newt</name>
    <dbReference type="NCBI Taxonomy" id="8319"/>
    <lineage>
        <taxon>Eukaryota</taxon>
        <taxon>Metazoa</taxon>
        <taxon>Chordata</taxon>
        <taxon>Craniata</taxon>
        <taxon>Vertebrata</taxon>
        <taxon>Euteleostomi</taxon>
        <taxon>Amphibia</taxon>
        <taxon>Batrachia</taxon>
        <taxon>Caudata</taxon>
        <taxon>Salamandroidea</taxon>
        <taxon>Salamandridae</taxon>
        <taxon>Pleurodelinae</taxon>
        <taxon>Pleurodeles</taxon>
    </lineage>
</organism>
<reference evidence="2" key="1">
    <citation type="journal article" date="2022" name="bioRxiv">
        <title>Sequencing and chromosome-scale assembly of the giantPleurodeles waltlgenome.</title>
        <authorList>
            <person name="Brown T."/>
            <person name="Elewa A."/>
            <person name="Iarovenko S."/>
            <person name="Subramanian E."/>
            <person name="Araus A.J."/>
            <person name="Petzold A."/>
            <person name="Susuki M."/>
            <person name="Suzuki K.-i.T."/>
            <person name="Hayashi T."/>
            <person name="Toyoda A."/>
            <person name="Oliveira C."/>
            <person name="Osipova E."/>
            <person name="Leigh N.D."/>
            <person name="Simon A."/>
            <person name="Yun M.H."/>
        </authorList>
    </citation>
    <scope>NUCLEOTIDE SEQUENCE</scope>
    <source>
        <strain evidence="2">20211129_DDA</strain>
        <tissue evidence="2">Liver</tissue>
    </source>
</reference>
<evidence type="ECO:0000313" key="2">
    <source>
        <dbReference type="EMBL" id="KAJ1081298.1"/>
    </source>
</evidence>
<evidence type="ECO:0000313" key="3">
    <source>
        <dbReference type="Proteomes" id="UP001066276"/>
    </source>
</evidence>
<proteinExistence type="predicted"/>
<dbReference type="AlphaFoldDB" id="A0AAV7KYQ5"/>
<sequence length="162" mass="17452">MARNASTNLRSTLDEGESESVTHAQSKTADKLPPHSTAHATEDGGSRFNQSRGPESASAGTQAALRRGRTVVVRRENGTSETAIARREEDEDGIGKPDWREGPRELTGPSAPLECGTGAKTRTAALPIGNEESRLQGAEHYYPPRFRRSVAESGTWLWPGQG</sequence>
<feature type="region of interest" description="Disordered" evidence="1">
    <location>
        <begin position="1"/>
        <end position="117"/>
    </location>
</feature>
<feature type="compositionally biased region" description="Basic and acidic residues" evidence="1">
    <location>
        <begin position="73"/>
        <end position="104"/>
    </location>
</feature>
<protein>
    <submittedName>
        <fullName evidence="2">Uncharacterized protein</fullName>
    </submittedName>
</protein>
<keyword evidence="3" id="KW-1185">Reference proteome</keyword>
<accession>A0AAV7KYQ5</accession>
<gene>
    <name evidence="2" type="ORF">NDU88_001480</name>
</gene>
<feature type="compositionally biased region" description="Polar residues" evidence="1">
    <location>
        <begin position="1"/>
        <end position="11"/>
    </location>
</feature>
<name>A0AAV7KYQ5_PLEWA</name>
<feature type="compositionally biased region" description="Polar residues" evidence="1">
    <location>
        <begin position="47"/>
        <end position="61"/>
    </location>
</feature>
<dbReference type="Proteomes" id="UP001066276">
    <property type="component" value="Chromosome 12"/>
</dbReference>
<comment type="caution">
    <text evidence="2">The sequence shown here is derived from an EMBL/GenBank/DDBJ whole genome shotgun (WGS) entry which is preliminary data.</text>
</comment>
<evidence type="ECO:0000256" key="1">
    <source>
        <dbReference type="SAM" id="MobiDB-lite"/>
    </source>
</evidence>
<dbReference type="EMBL" id="JANPWB010000016">
    <property type="protein sequence ID" value="KAJ1081298.1"/>
    <property type="molecule type" value="Genomic_DNA"/>
</dbReference>